<dbReference type="InterPro" id="IPR009061">
    <property type="entry name" value="DNA-bd_dom_put_sf"/>
</dbReference>
<dbReference type="EMBL" id="JAFREL020000003">
    <property type="protein sequence ID" value="MEO1771913.1"/>
    <property type="molecule type" value="Genomic_DNA"/>
</dbReference>
<sequence length="144" mass="16928">MTIKEAADMFDLTVDTIRYYEKIGVIPPITRDKRGYRVFTKRDLNWIFLAKSLRNAGVSIESLVEFAALSQVSGDERLAQKEILKAQLIELEEKLSDLHKTRDLLTYKIETYDDHIAKFNNGKLSDDEVEELWKMKHFKRYINQ</sequence>
<name>A0ABV0EWC7_9ENTE</name>
<dbReference type="Proteomes" id="UP000664357">
    <property type="component" value="Unassembled WGS sequence"/>
</dbReference>
<organism evidence="3 4">
    <name type="scientific">Candidatus Enterococcus ferrettii</name>
    <dbReference type="NCBI Taxonomy" id="2815324"/>
    <lineage>
        <taxon>Bacteria</taxon>
        <taxon>Bacillati</taxon>
        <taxon>Bacillota</taxon>
        <taxon>Bacilli</taxon>
        <taxon>Lactobacillales</taxon>
        <taxon>Enterococcaceae</taxon>
        <taxon>Enterococcus</taxon>
    </lineage>
</organism>
<accession>A0ABV0EWC7</accession>
<dbReference type="Gene3D" id="1.10.1660.10">
    <property type="match status" value="1"/>
</dbReference>
<dbReference type="PROSITE" id="PS50937">
    <property type="entry name" value="HTH_MERR_2"/>
    <property type="match status" value="1"/>
</dbReference>
<evidence type="ECO:0000259" key="2">
    <source>
        <dbReference type="PROSITE" id="PS50937"/>
    </source>
</evidence>
<keyword evidence="4" id="KW-1185">Reference proteome</keyword>
<dbReference type="SUPFAM" id="SSF46955">
    <property type="entry name" value="Putative DNA-binding domain"/>
    <property type="match status" value="1"/>
</dbReference>
<keyword evidence="1" id="KW-0238">DNA-binding</keyword>
<dbReference type="Pfam" id="PF13411">
    <property type="entry name" value="MerR_1"/>
    <property type="match status" value="1"/>
</dbReference>
<dbReference type="SMART" id="SM00422">
    <property type="entry name" value="HTH_MERR"/>
    <property type="match status" value="1"/>
</dbReference>
<gene>
    <name evidence="3" type="ORF">JZO67_003895</name>
</gene>
<dbReference type="RefSeq" id="WP_207704469.1">
    <property type="nucleotide sequence ID" value="NZ_JAFREL020000003.1"/>
</dbReference>
<dbReference type="InterPro" id="IPR000551">
    <property type="entry name" value="MerR-type_HTH_dom"/>
</dbReference>
<dbReference type="PANTHER" id="PTHR30204:SF98">
    <property type="entry name" value="HTH-TYPE TRANSCRIPTIONAL REGULATOR ADHR"/>
    <property type="match status" value="1"/>
</dbReference>
<dbReference type="CDD" id="cd01109">
    <property type="entry name" value="HTH_YyaN"/>
    <property type="match status" value="1"/>
</dbReference>
<reference evidence="3 4" key="1">
    <citation type="submission" date="2024-02" db="EMBL/GenBank/DDBJ databases">
        <title>The Genome Sequence of Enterococcus sp. DIV0159.</title>
        <authorList>
            <person name="Earl A."/>
            <person name="Manson A."/>
            <person name="Gilmore M."/>
            <person name="Sanders J."/>
            <person name="Shea T."/>
            <person name="Howe W."/>
            <person name="Livny J."/>
            <person name="Cuomo C."/>
            <person name="Neafsey D."/>
            <person name="Birren B."/>
        </authorList>
    </citation>
    <scope>NUCLEOTIDE SEQUENCE [LARGE SCALE GENOMIC DNA]</scope>
    <source>
        <strain evidence="3 4">665A</strain>
    </source>
</reference>
<evidence type="ECO:0000256" key="1">
    <source>
        <dbReference type="ARBA" id="ARBA00023125"/>
    </source>
</evidence>
<comment type="caution">
    <text evidence="3">The sequence shown here is derived from an EMBL/GenBank/DDBJ whole genome shotgun (WGS) entry which is preliminary data.</text>
</comment>
<evidence type="ECO:0000313" key="3">
    <source>
        <dbReference type="EMBL" id="MEO1771913.1"/>
    </source>
</evidence>
<feature type="domain" description="HTH merR-type" evidence="2">
    <location>
        <begin position="1"/>
        <end position="69"/>
    </location>
</feature>
<dbReference type="PANTHER" id="PTHR30204">
    <property type="entry name" value="REDOX-CYCLING DRUG-SENSING TRANSCRIPTIONAL ACTIVATOR SOXR"/>
    <property type="match status" value="1"/>
</dbReference>
<dbReference type="InterPro" id="IPR047057">
    <property type="entry name" value="MerR_fam"/>
</dbReference>
<protein>
    <recommendedName>
        <fullName evidence="2">HTH merR-type domain-containing protein</fullName>
    </recommendedName>
</protein>
<evidence type="ECO:0000313" key="4">
    <source>
        <dbReference type="Proteomes" id="UP000664357"/>
    </source>
</evidence>
<proteinExistence type="predicted"/>